<keyword evidence="2" id="KW-1185">Reference proteome</keyword>
<sequence length="89" mass="9718">MFIPSVNCRHSEIDSRAEFDFTTVLIMDNTQTFLDWDTITNSVSVSVGLDLKFIKGKLGGSTGINSARTWTTQTVVTVKGTVVNGFLVS</sequence>
<accession>A0AAD6DSJ0</accession>
<organism evidence="1 2">
    <name type="scientific">Penicillium hordei</name>
    <dbReference type="NCBI Taxonomy" id="40994"/>
    <lineage>
        <taxon>Eukaryota</taxon>
        <taxon>Fungi</taxon>
        <taxon>Dikarya</taxon>
        <taxon>Ascomycota</taxon>
        <taxon>Pezizomycotina</taxon>
        <taxon>Eurotiomycetes</taxon>
        <taxon>Eurotiomycetidae</taxon>
        <taxon>Eurotiales</taxon>
        <taxon>Aspergillaceae</taxon>
        <taxon>Penicillium</taxon>
    </lineage>
</organism>
<dbReference type="GeneID" id="81590587"/>
<evidence type="ECO:0000313" key="2">
    <source>
        <dbReference type="Proteomes" id="UP001213799"/>
    </source>
</evidence>
<gene>
    <name evidence="1" type="ORF">N7537_009291</name>
</gene>
<dbReference type="RefSeq" id="XP_056749013.1">
    <property type="nucleotide sequence ID" value="XM_056900345.1"/>
</dbReference>
<dbReference type="AlphaFoldDB" id="A0AAD6DSJ0"/>
<name>A0AAD6DSJ0_9EURO</name>
<comment type="caution">
    <text evidence="1">The sequence shown here is derived from an EMBL/GenBank/DDBJ whole genome shotgun (WGS) entry which is preliminary data.</text>
</comment>
<dbReference type="EMBL" id="JAQJAE010000005">
    <property type="protein sequence ID" value="KAJ5592387.1"/>
    <property type="molecule type" value="Genomic_DNA"/>
</dbReference>
<evidence type="ECO:0000313" key="1">
    <source>
        <dbReference type="EMBL" id="KAJ5592387.1"/>
    </source>
</evidence>
<protein>
    <submittedName>
        <fullName evidence="1">Uncharacterized protein</fullName>
    </submittedName>
</protein>
<reference evidence="1" key="1">
    <citation type="journal article" date="2023" name="IMA Fungus">
        <title>Comparative genomic study of the Penicillium genus elucidates a diverse pangenome and 15 lateral gene transfer events.</title>
        <authorList>
            <person name="Petersen C."/>
            <person name="Sorensen T."/>
            <person name="Nielsen M.R."/>
            <person name="Sondergaard T.E."/>
            <person name="Sorensen J.L."/>
            <person name="Fitzpatrick D.A."/>
            <person name="Frisvad J.C."/>
            <person name="Nielsen K.L."/>
        </authorList>
    </citation>
    <scope>NUCLEOTIDE SEQUENCE</scope>
    <source>
        <strain evidence="1">IBT 12815</strain>
    </source>
</reference>
<dbReference type="Proteomes" id="UP001213799">
    <property type="component" value="Unassembled WGS sequence"/>
</dbReference>
<reference evidence="1" key="2">
    <citation type="submission" date="2023-01" db="EMBL/GenBank/DDBJ databases">
        <authorList>
            <person name="Petersen C."/>
        </authorList>
    </citation>
    <scope>NUCLEOTIDE SEQUENCE</scope>
    <source>
        <strain evidence="1">IBT 12815</strain>
    </source>
</reference>
<proteinExistence type="predicted"/>